<name>A0ABS5KZ49_9ACTN</name>
<dbReference type="InterPro" id="IPR038656">
    <property type="entry name" value="Peptidase_G1_sf"/>
</dbReference>
<keyword evidence="4" id="KW-1185">Reference proteome</keyword>
<evidence type="ECO:0008006" key="5">
    <source>
        <dbReference type="Google" id="ProtNLM"/>
    </source>
</evidence>
<dbReference type="Gene3D" id="2.60.120.700">
    <property type="entry name" value="Peptidase G1"/>
    <property type="match status" value="1"/>
</dbReference>
<comment type="caution">
    <text evidence="3">The sequence shown here is derived from an EMBL/GenBank/DDBJ whole genome shotgun (WGS) entry which is preliminary data.</text>
</comment>
<protein>
    <recommendedName>
        <fullName evidence="5">Peptidase A4 family protein</fullName>
    </recommendedName>
</protein>
<feature type="chain" id="PRO_5046464911" description="Peptidase A4 family protein" evidence="2">
    <location>
        <begin position="31"/>
        <end position="252"/>
    </location>
</feature>
<evidence type="ECO:0000256" key="2">
    <source>
        <dbReference type="SAM" id="SignalP"/>
    </source>
</evidence>
<feature type="compositionally biased region" description="Polar residues" evidence="1">
    <location>
        <begin position="243"/>
        <end position="252"/>
    </location>
</feature>
<feature type="signal peptide" evidence="2">
    <location>
        <begin position="1"/>
        <end position="30"/>
    </location>
</feature>
<reference evidence="3 4" key="1">
    <citation type="submission" date="2020-02" db="EMBL/GenBank/DDBJ databases">
        <title>Acidophilic actinobacteria isolated from forest soil.</title>
        <authorList>
            <person name="Golinska P."/>
        </authorList>
    </citation>
    <scope>NUCLEOTIDE SEQUENCE [LARGE SCALE GENOMIC DNA]</scope>
    <source>
        <strain evidence="3 4">NL8</strain>
    </source>
</reference>
<evidence type="ECO:0000256" key="1">
    <source>
        <dbReference type="SAM" id="MobiDB-lite"/>
    </source>
</evidence>
<dbReference type="InterPro" id="IPR000250">
    <property type="entry name" value="Peptidase_G1"/>
</dbReference>
<accession>A0ABS5KZ49</accession>
<dbReference type="SUPFAM" id="SSF49899">
    <property type="entry name" value="Concanavalin A-like lectins/glucanases"/>
    <property type="match status" value="1"/>
</dbReference>
<dbReference type="Proteomes" id="UP000730482">
    <property type="component" value="Unassembled WGS sequence"/>
</dbReference>
<proteinExistence type="predicted"/>
<dbReference type="PANTHER" id="PTHR37536:SF1">
    <property type="entry name" value="ASPERGILLOPEPSIN, PUTAITVE (AFU_ORTHOLOGUE AFUA_7G01200)"/>
    <property type="match status" value="1"/>
</dbReference>
<dbReference type="EMBL" id="JAAFYZ010000136">
    <property type="protein sequence ID" value="MBS2551353.1"/>
    <property type="molecule type" value="Genomic_DNA"/>
</dbReference>
<feature type="region of interest" description="Disordered" evidence="1">
    <location>
        <begin position="228"/>
        <end position="252"/>
    </location>
</feature>
<dbReference type="Pfam" id="PF01828">
    <property type="entry name" value="Peptidase_A4"/>
    <property type="match status" value="1"/>
</dbReference>
<evidence type="ECO:0000313" key="3">
    <source>
        <dbReference type="EMBL" id="MBS2551353.1"/>
    </source>
</evidence>
<gene>
    <name evidence="3" type="ORF">KGQ19_31240</name>
</gene>
<keyword evidence="2" id="KW-0732">Signal</keyword>
<evidence type="ECO:0000313" key="4">
    <source>
        <dbReference type="Proteomes" id="UP000730482"/>
    </source>
</evidence>
<dbReference type="InterPro" id="IPR013320">
    <property type="entry name" value="ConA-like_dom_sf"/>
</dbReference>
<sequence length="252" mass="25429">MSSSRRRPAAAVALTGAISAALITTPAASAANGGDPARTITHDRAIGPDLRHSASANWAGYAASGGGYHSVSATWTEPRVSCRSQNTYSSFWIGLDGDGSSSVEQIGTEADCAKGSAAYSSWYEMYPGGPVNLSGAISPGDVIRASVIYNGSGRFTLNIGDQTKGWSHSIDAHLDNPALASAEVIAEAPSDATGVLPLSDFGTASFGAASANGTGLGSFNPEPITMTSGGTTKAAPSPISPSGDFTVTWHSG</sequence>
<dbReference type="CDD" id="cd13426">
    <property type="entry name" value="Peptidase_G1"/>
    <property type="match status" value="1"/>
</dbReference>
<dbReference type="RefSeq" id="WP_212015793.1">
    <property type="nucleotide sequence ID" value="NZ_JAAFYZ010000136.1"/>
</dbReference>
<organism evidence="3 4">
    <name type="scientific">Catenulispora pinistramenti</name>
    <dbReference type="NCBI Taxonomy" id="2705254"/>
    <lineage>
        <taxon>Bacteria</taxon>
        <taxon>Bacillati</taxon>
        <taxon>Actinomycetota</taxon>
        <taxon>Actinomycetes</taxon>
        <taxon>Catenulisporales</taxon>
        <taxon>Catenulisporaceae</taxon>
        <taxon>Catenulispora</taxon>
    </lineage>
</organism>
<dbReference type="PANTHER" id="PTHR37536">
    <property type="entry name" value="PUTATIVE (AFU_ORTHOLOGUE AFUA_3G02970)-RELATED"/>
    <property type="match status" value="1"/>
</dbReference>